<evidence type="ECO:0000256" key="2">
    <source>
        <dbReference type="ARBA" id="ARBA00010651"/>
    </source>
</evidence>
<dbReference type="GO" id="GO:0005743">
    <property type="term" value="C:mitochondrial inner membrane"/>
    <property type="evidence" value="ECO:0007669"/>
    <property type="project" value="UniProtKB-SubCell"/>
</dbReference>
<dbReference type="CDD" id="cd03470">
    <property type="entry name" value="Rieske_cytochrome_bc1"/>
    <property type="match status" value="1"/>
</dbReference>
<dbReference type="GO" id="GO:0008121">
    <property type="term" value="F:quinol-cytochrome-c reductase activity"/>
    <property type="evidence" value="ECO:0007669"/>
    <property type="project" value="UniProtKB-EC"/>
</dbReference>
<comment type="similarity">
    <text evidence="2">Belongs to the Rieske iron-sulfur protein family.</text>
</comment>
<evidence type="ECO:0000256" key="12">
    <source>
        <dbReference type="RuleBase" id="RU004495"/>
    </source>
</evidence>
<comment type="miscellaneous">
    <text evidence="11">The Rieske protein is a high potential 2Fe-2S protein.</text>
</comment>
<dbReference type="InterPro" id="IPR006317">
    <property type="entry name" value="Ubiquinol_cyt_c_Rdtase_Fe-S-su"/>
</dbReference>
<keyword evidence="4" id="KW-0001">2Fe-2S</keyword>
<sequence length="246" mass="26898">MNALRLSSRFATRVVGQSSVVRPTVACKSFFHSSARAFASSGSGPHVPVPTGVPTLDDLGSVDNAYYDDRIDKVAEPERRAFAYLMLSGVRFAYASAARLLVVKIVASLSISASAAALATADFDLSAVEFGETITVKWRGKPIFIRRRKPEEIAEVRAVPLQHLRDPETDEDRVLNDEWIIVLAICPHLGCVPVSNAGEYNGWFCPCHGSHYDISGRIRKGPAPLNLEVPPYKFLDEPECKSLLIG</sequence>
<reference evidence="14" key="2">
    <citation type="submission" date="2021-04" db="EMBL/GenBank/DDBJ databases">
        <authorList>
            <person name="Podell S."/>
        </authorList>
    </citation>
    <scope>NUCLEOTIDE SEQUENCE</scope>
    <source>
        <strain evidence="14">Hildebrandi</strain>
    </source>
</reference>
<dbReference type="EC" id="7.1.1.8" evidence="11"/>
<dbReference type="FunFam" id="2.102.10.10:FF:000001">
    <property type="entry name" value="Cytochrome b-c1 complex subunit Rieske, mitochondrial"/>
    <property type="match status" value="1"/>
</dbReference>
<dbReference type="InterPro" id="IPR004192">
    <property type="entry name" value="Rieske_TM"/>
</dbReference>
<evidence type="ECO:0000256" key="6">
    <source>
        <dbReference type="ARBA" id="ARBA00022989"/>
    </source>
</evidence>
<keyword evidence="6" id="KW-1133">Transmembrane helix</keyword>
<dbReference type="Proteomes" id="UP000693970">
    <property type="component" value="Unassembled WGS sequence"/>
</dbReference>
<evidence type="ECO:0000256" key="5">
    <source>
        <dbReference type="ARBA" id="ARBA00022723"/>
    </source>
</evidence>
<keyword evidence="8" id="KW-0411">Iron-sulfur</keyword>
<dbReference type="GO" id="GO:0046872">
    <property type="term" value="F:metal ion binding"/>
    <property type="evidence" value="ECO:0007669"/>
    <property type="project" value="UniProtKB-KW"/>
</dbReference>
<comment type="subcellular location">
    <subcellularLocation>
        <location evidence="1">Membrane</location>
        <topology evidence="1">Single-pass membrane protein</topology>
    </subcellularLocation>
    <subcellularLocation>
        <location evidence="12">Mitochondrion inner membrane</location>
    </subcellularLocation>
</comment>
<gene>
    <name evidence="14" type="ORF">IV203_010207</name>
</gene>
<dbReference type="EMBL" id="JAGRRH010000018">
    <property type="protein sequence ID" value="KAG7350847.1"/>
    <property type="molecule type" value="Genomic_DNA"/>
</dbReference>
<dbReference type="AlphaFoldDB" id="A0A9K3PK99"/>
<evidence type="ECO:0000313" key="15">
    <source>
        <dbReference type="Proteomes" id="UP000693970"/>
    </source>
</evidence>
<evidence type="ECO:0000256" key="4">
    <source>
        <dbReference type="ARBA" id="ARBA00022714"/>
    </source>
</evidence>
<dbReference type="InterPro" id="IPR017941">
    <property type="entry name" value="Rieske_2Fe-2S"/>
</dbReference>
<keyword evidence="9" id="KW-0472">Membrane</keyword>
<keyword evidence="7" id="KW-0408">Iron</keyword>
<keyword evidence="12" id="KW-0496">Mitochondrion</keyword>
<evidence type="ECO:0000313" key="14">
    <source>
        <dbReference type="EMBL" id="KAG7350847.1"/>
    </source>
</evidence>
<keyword evidence="11" id="KW-0249">Electron transport</keyword>
<keyword evidence="3" id="KW-0812">Transmembrane</keyword>
<dbReference type="NCBIfam" id="TIGR01416">
    <property type="entry name" value="Rieske_proteo"/>
    <property type="match status" value="1"/>
</dbReference>
<feature type="domain" description="Rieske" evidence="13">
    <location>
        <begin position="150"/>
        <end position="236"/>
    </location>
</feature>
<keyword evidence="15" id="KW-1185">Reference proteome</keyword>
<keyword evidence="11" id="KW-0813">Transport</keyword>
<reference evidence="14" key="1">
    <citation type="journal article" date="2021" name="Sci. Rep.">
        <title>Diploid genomic architecture of Nitzschia inconspicua, an elite biomass production diatom.</title>
        <authorList>
            <person name="Oliver A."/>
            <person name="Podell S."/>
            <person name="Pinowska A."/>
            <person name="Traller J.C."/>
            <person name="Smith S.R."/>
            <person name="McClure R."/>
            <person name="Beliaev A."/>
            <person name="Bohutskyi P."/>
            <person name="Hill E.A."/>
            <person name="Rabines A."/>
            <person name="Zheng H."/>
            <person name="Allen L.Z."/>
            <person name="Kuo A."/>
            <person name="Grigoriev I.V."/>
            <person name="Allen A.E."/>
            <person name="Hazlebeck D."/>
            <person name="Allen E.E."/>
        </authorList>
    </citation>
    <scope>NUCLEOTIDE SEQUENCE</scope>
    <source>
        <strain evidence="14">Hildebrandi</strain>
    </source>
</reference>
<evidence type="ECO:0000256" key="7">
    <source>
        <dbReference type="ARBA" id="ARBA00023004"/>
    </source>
</evidence>
<evidence type="ECO:0000259" key="13">
    <source>
        <dbReference type="PROSITE" id="PS51296"/>
    </source>
</evidence>
<evidence type="ECO:0000256" key="11">
    <source>
        <dbReference type="RuleBase" id="RU004494"/>
    </source>
</evidence>
<protein>
    <recommendedName>
        <fullName evidence="11">Cytochrome b-c1 complex subunit Rieske, mitochondrial</fullName>
        <ecNumber evidence="11">7.1.1.8</ecNumber>
    </recommendedName>
</protein>
<accession>A0A9K3PK99</accession>
<dbReference type="Pfam" id="PF00355">
    <property type="entry name" value="Rieske"/>
    <property type="match status" value="1"/>
</dbReference>
<dbReference type="GO" id="GO:0051537">
    <property type="term" value="F:2 iron, 2 sulfur cluster binding"/>
    <property type="evidence" value="ECO:0007669"/>
    <property type="project" value="UniProtKB-KW"/>
</dbReference>
<dbReference type="OrthoDB" id="1637982at2759"/>
<proteinExistence type="inferred from homology"/>
<keyword evidence="10" id="KW-1015">Disulfide bond</keyword>
<evidence type="ECO:0000256" key="3">
    <source>
        <dbReference type="ARBA" id="ARBA00022692"/>
    </source>
</evidence>
<keyword evidence="12" id="KW-0679">Respiratory chain</keyword>
<name>A0A9K3PK99_9STRA</name>
<dbReference type="Pfam" id="PF02921">
    <property type="entry name" value="UCR_TM"/>
    <property type="match status" value="1"/>
</dbReference>
<dbReference type="PANTHER" id="PTHR10134">
    <property type="entry name" value="CYTOCHROME B-C1 COMPLEX SUBUNIT RIESKE, MITOCHONDRIAL"/>
    <property type="match status" value="1"/>
</dbReference>
<evidence type="ECO:0000256" key="1">
    <source>
        <dbReference type="ARBA" id="ARBA00004167"/>
    </source>
</evidence>
<keyword evidence="5" id="KW-0479">Metal-binding</keyword>
<evidence type="ECO:0000256" key="9">
    <source>
        <dbReference type="ARBA" id="ARBA00023136"/>
    </source>
</evidence>
<dbReference type="InterPro" id="IPR014349">
    <property type="entry name" value="Rieske_Fe-S_prot"/>
</dbReference>
<comment type="catalytic activity">
    <reaction evidence="11">
        <text>a quinol + 2 Fe(III)-[cytochrome c](out) = a quinone + 2 Fe(II)-[cytochrome c](out) + 2 H(+)(out)</text>
        <dbReference type="Rhea" id="RHEA:11484"/>
        <dbReference type="Rhea" id="RHEA-COMP:10350"/>
        <dbReference type="Rhea" id="RHEA-COMP:14399"/>
        <dbReference type="ChEBI" id="CHEBI:15378"/>
        <dbReference type="ChEBI" id="CHEBI:24646"/>
        <dbReference type="ChEBI" id="CHEBI:29033"/>
        <dbReference type="ChEBI" id="CHEBI:29034"/>
        <dbReference type="ChEBI" id="CHEBI:132124"/>
        <dbReference type="EC" id="7.1.1.8"/>
    </reaction>
</comment>
<evidence type="ECO:0000256" key="10">
    <source>
        <dbReference type="ARBA" id="ARBA00023157"/>
    </source>
</evidence>
<evidence type="ECO:0000256" key="8">
    <source>
        <dbReference type="ARBA" id="ARBA00023014"/>
    </source>
</evidence>
<comment type="cofactor">
    <cofactor evidence="11">
        <name>[2Fe-2S] cluster</name>
        <dbReference type="ChEBI" id="CHEBI:190135"/>
    </cofactor>
    <text evidence="11">Binds 1 [2Fe-2S] cluster per subunit.</text>
</comment>
<organism evidence="14 15">
    <name type="scientific">Nitzschia inconspicua</name>
    <dbReference type="NCBI Taxonomy" id="303405"/>
    <lineage>
        <taxon>Eukaryota</taxon>
        <taxon>Sar</taxon>
        <taxon>Stramenopiles</taxon>
        <taxon>Ochrophyta</taxon>
        <taxon>Bacillariophyta</taxon>
        <taxon>Bacillariophyceae</taxon>
        <taxon>Bacillariophycidae</taxon>
        <taxon>Bacillariales</taxon>
        <taxon>Bacillariaceae</taxon>
        <taxon>Nitzschia</taxon>
    </lineage>
</organism>
<comment type="caution">
    <text evidence="14">The sequence shown here is derived from an EMBL/GenBank/DDBJ whole genome shotgun (WGS) entry which is preliminary data.</text>
</comment>
<dbReference type="PROSITE" id="PS51296">
    <property type="entry name" value="RIESKE"/>
    <property type="match status" value="1"/>
</dbReference>